<name>A0A182M866_9DIPT</name>
<protein>
    <submittedName>
        <fullName evidence="1">Uncharacterized protein</fullName>
    </submittedName>
</protein>
<sequence>MARAIVWETGAQKLYSAAKFLHYTVRWPKRRSPNGQDGGLNPIRAVPPYAGLTIQYQIFDEAGVLGARKSDAAGDKRWLSCTPSSGNGCRHLLTSNGSVGDEDQQQV</sequence>
<organism evidence="1 2">
    <name type="scientific">Anopheles culicifacies</name>
    <dbReference type="NCBI Taxonomy" id="139723"/>
    <lineage>
        <taxon>Eukaryota</taxon>
        <taxon>Metazoa</taxon>
        <taxon>Ecdysozoa</taxon>
        <taxon>Arthropoda</taxon>
        <taxon>Hexapoda</taxon>
        <taxon>Insecta</taxon>
        <taxon>Pterygota</taxon>
        <taxon>Neoptera</taxon>
        <taxon>Endopterygota</taxon>
        <taxon>Diptera</taxon>
        <taxon>Nematocera</taxon>
        <taxon>Culicoidea</taxon>
        <taxon>Culicidae</taxon>
        <taxon>Anophelinae</taxon>
        <taxon>Anopheles</taxon>
        <taxon>culicifacies species complex</taxon>
    </lineage>
</organism>
<evidence type="ECO:0000313" key="2">
    <source>
        <dbReference type="Proteomes" id="UP000075883"/>
    </source>
</evidence>
<dbReference type="EnsemblMetazoa" id="ACUA011856-RA">
    <property type="protein sequence ID" value="ACUA011856-PA"/>
    <property type="gene ID" value="ACUA011856"/>
</dbReference>
<reference evidence="1" key="2">
    <citation type="submission" date="2020-05" db="UniProtKB">
        <authorList>
            <consortium name="EnsemblMetazoa"/>
        </authorList>
    </citation>
    <scope>IDENTIFICATION</scope>
    <source>
        <strain evidence="1">A-37</strain>
    </source>
</reference>
<reference evidence="2" key="1">
    <citation type="submission" date="2013-09" db="EMBL/GenBank/DDBJ databases">
        <title>The Genome Sequence of Anopheles culicifacies species A.</title>
        <authorList>
            <consortium name="The Broad Institute Genomics Platform"/>
            <person name="Neafsey D.E."/>
            <person name="Besansky N."/>
            <person name="Howell P."/>
            <person name="Walton C."/>
            <person name="Young S.K."/>
            <person name="Zeng Q."/>
            <person name="Gargeya S."/>
            <person name="Fitzgerald M."/>
            <person name="Haas B."/>
            <person name="Abouelleil A."/>
            <person name="Allen A.W."/>
            <person name="Alvarado L."/>
            <person name="Arachchi H.M."/>
            <person name="Berlin A.M."/>
            <person name="Chapman S.B."/>
            <person name="Gainer-Dewar J."/>
            <person name="Goldberg J."/>
            <person name="Griggs A."/>
            <person name="Gujja S."/>
            <person name="Hansen M."/>
            <person name="Howarth C."/>
            <person name="Imamovic A."/>
            <person name="Ireland A."/>
            <person name="Larimer J."/>
            <person name="McCowan C."/>
            <person name="Murphy C."/>
            <person name="Pearson M."/>
            <person name="Poon T.W."/>
            <person name="Priest M."/>
            <person name="Roberts A."/>
            <person name="Saif S."/>
            <person name="Shea T."/>
            <person name="Sisk P."/>
            <person name="Sykes S."/>
            <person name="Wortman J."/>
            <person name="Nusbaum C."/>
            <person name="Birren B."/>
        </authorList>
    </citation>
    <scope>NUCLEOTIDE SEQUENCE [LARGE SCALE GENOMIC DNA]</scope>
    <source>
        <strain evidence="2">A-37</strain>
    </source>
</reference>
<evidence type="ECO:0000313" key="1">
    <source>
        <dbReference type="EnsemblMetazoa" id="ACUA011856-PA"/>
    </source>
</evidence>
<dbReference type="EMBL" id="AXCM01009207">
    <property type="status" value="NOT_ANNOTATED_CDS"/>
    <property type="molecule type" value="Genomic_DNA"/>
</dbReference>
<proteinExistence type="predicted"/>
<dbReference type="AlphaFoldDB" id="A0A182M866"/>
<keyword evidence="2" id="KW-1185">Reference proteome</keyword>
<accession>A0A182M866</accession>
<dbReference type="VEuPathDB" id="VectorBase:ACUA011856"/>
<dbReference type="Proteomes" id="UP000075883">
    <property type="component" value="Unassembled WGS sequence"/>
</dbReference>